<dbReference type="Proteomes" id="UP001141806">
    <property type="component" value="Unassembled WGS sequence"/>
</dbReference>
<dbReference type="PROSITE" id="PS50119">
    <property type="entry name" value="ZF_BBOX"/>
    <property type="match status" value="2"/>
</dbReference>
<dbReference type="SMART" id="SM00336">
    <property type="entry name" value="BBOX"/>
    <property type="match status" value="2"/>
</dbReference>
<accession>A0A9Q0KWP4</accession>
<evidence type="ECO:0000256" key="9">
    <source>
        <dbReference type="PROSITE-ProRule" id="PRU00024"/>
    </source>
</evidence>
<feature type="domain" description="B box-type" evidence="10">
    <location>
        <begin position="1"/>
        <end position="47"/>
    </location>
</feature>
<dbReference type="SUPFAM" id="SSF57845">
    <property type="entry name" value="B-box zinc-binding domain"/>
    <property type="match status" value="1"/>
</dbReference>
<evidence type="ECO:0000256" key="7">
    <source>
        <dbReference type="ARBA" id="ARBA00023163"/>
    </source>
</evidence>
<dbReference type="InterPro" id="IPR049808">
    <property type="entry name" value="CONSTANS-like_Bbox1"/>
</dbReference>
<keyword evidence="3" id="KW-0677">Repeat</keyword>
<dbReference type="FunFam" id="3.30.160.60:FF:000589">
    <property type="entry name" value="B-box zinc finger protein 22"/>
    <property type="match status" value="1"/>
</dbReference>
<keyword evidence="12" id="KW-1185">Reference proteome</keyword>
<evidence type="ECO:0000256" key="2">
    <source>
        <dbReference type="ARBA" id="ARBA00022723"/>
    </source>
</evidence>
<sequence>MKIQCDLCEKTEASVVCTADEAALCSVCDEKVHLANKLAGKHQRVPLLNPSDDHQPPLPTCDICQEKVGYFFCLEDRKLVCGECDVSIHTANPYLSSHQRFLVTGVKVGLHLQPKSSTINITTATMEEE</sequence>
<evidence type="ECO:0000256" key="3">
    <source>
        <dbReference type="ARBA" id="ARBA00022737"/>
    </source>
</evidence>
<keyword evidence="4 9" id="KW-0863">Zinc-finger</keyword>
<dbReference type="PANTHER" id="PTHR31832">
    <property type="entry name" value="B-BOX ZINC FINGER PROTEIN 22"/>
    <property type="match status" value="1"/>
</dbReference>
<keyword evidence="6" id="KW-0805">Transcription regulation</keyword>
<evidence type="ECO:0000313" key="12">
    <source>
        <dbReference type="Proteomes" id="UP001141806"/>
    </source>
</evidence>
<dbReference type="GO" id="GO:0009640">
    <property type="term" value="P:photomorphogenesis"/>
    <property type="evidence" value="ECO:0007669"/>
    <property type="project" value="TreeGrafter"/>
</dbReference>
<dbReference type="Gene3D" id="3.30.160.60">
    <property type="entry name" value="Classic Zinc Finger"/>
    <property type="match status" value="1"/>
</dbReference>
<dbReference type="InterPro" id="IPR051979">
    <property type="entry name" value="B-box_zinc_finger"/>
</dbReference>
<comment type="subcellular location">
    <subcellularLocation>
        <location evidence="1">Nucleus</location>
    </subcellularLocation>
</comment>
<evidence type="ECO:0000256" key="6">
    <source>
        <dbReference type="ARBA" id="ARBA00023015"/>
    </source>
</evidence>
<dbReference type="InterPro" id="IPR000315">
    <property type="entry name" value="Znf_B-box"/>
</dbReference>
<gene>
    <name evidence="11" type="ORF">NE237_008978</name>
</gene>
<keyword evidence="7" id="KW-0804">Transcription</keyword>
<dbReference type="PANTHER" id="PTHR31832:SF63">
    <property type="entry name" value="B-BOX ZINC FINGER PROTEIN 23"/>
    <property type="match status" value="1"/>
</dbReference>
<evidence type="ECO:0000256" key="5">
    <source>
        <dbReference type="ARBA" id="ARBA00022833"/>
    </source>
</evidence>
<dbReference type="GO" id="GO:0006355">
    <property type="term" value="P:regulation of DNA-templated transcription"/>
    <property type="evidence" value="ECO:0007669"/>
    <property type="project" value="TreeGrafter"/>
</dbReference>
<evidence type="ECO:0000256" key="8">
    <source>
        <dbReference type="ARBA" id="ARBA00023242"/>
    </source>
</evidence>
<dbReference type="OrthoDB" id="153872at2759"/>
<dbReference type="CDD" id="cd19821">
    <property type="entry name" value="Bbox1_BBX-like"/>
    <property type="match status" value="2"/>
</dbReference>
<keyword evidence="8" id="KW-0539">Nucleus</keyword>
<dbReference type="GO" id="GO:0008270">
    <property type="term" value="F:zinc ion binding"/>
    <property type="evidence" value="ECO:0007669"/>
    <property type="project" value="UniProtKB-KW"/>
</dbReference>
<proteinExistence type="predicted"/>
<organism evidence="11 12">
    <name type="scientific">Protea cynaroides</name>
    <dbReference type="NCBI Taxonomy" id="273540"/>
    <lineage>
        <taxon>Eukaryota</taxon>
        <taxon>Viridiplantae</taxon>
        <taxon>Streptophyta</taxon>
        <taxon>Embryophyta</taxon>
        <taxon>Tracheophyta</taxon>
        <taxon>Spermatophyta</taxon>
        <taxon>Magnoliopsida</taxon>
        <taxon>Proteales</taxon>
        <taxon>Proteaceae</taxon>
        <taxon>Protea</taxon>
    </lineage>
</organism>
<evidence type="ECO:0000313" key="11">
    <source>
        <dbReference type="EMBL" id="KAJ4978198.1"/>
    </source>
</evidence>
<feature type="domain" description="B box-type" evidence="10">
    <location>
        <begin position="56"/>
        <end position="103"/>
    </location>
</feature>
<evidence type="ECO:0000256" key="4">
    <source>
        <dbReference type="ARBA" id="ARBA00022771"/>
    </source>
</evidence>
<dbReference type="AlphaFoldDB" id="A0A9Q0KWP4"/>
<keyword evidence="2" id="KW-0479">Metal-binding</keyword>
<dbReference type="EMBL" id="JAMYWD010000002">
    <property type="protein sequence ID" value="KAJ4978198.1"/>
    <property type="molecule type" value="Genomic_DNA"/>
</dbReference>
<keyword evidence="5" id="KW-0862">Zinc</keyword>
<evidence type="ECO:0000259" key="10">
    <source>
        <dbReference type="PROSITE" id="PS50119"/>
    </source>
</evidence>
<dbReference type="Pfam" id="PF00643">
    <property type="entry name" value="zf-B_box"/>
    <property type="match status" value="2"/>
</dbReference>
<name>A0A9Q0KWP4_9MAGN</name>
<comment type="caution">
    <text evidence="11">The sequence shown here is derived from an EMBL/GenBank/DDBJ whole genome shotgun (WGS) entry which is preliminary data.</text>
</comment>
<dbReference type="GO" id="GO:0005634">
    <property type="term" value="C:nucleus"/>
    <property type="evidence" value="ECO:0007669"/>
    <property type="project" value="UniProtKB-SubCell"/>
</dbReference>
<evidence type="ECO:0000256" key="1">
    <source>
        <dbReference type="ARBA" id="ARBA00004123"/>
    </source>
</evidence>
<protein>
    <recommendedName>
        <fullName evidence="10">B box-type domain-containing protein</fullName>
    </recommendedName>
</protein>
<reference evidence="11" key="1">
    <citation type="journal article" date="2023" name="Plant J.">
        <title>The genome of the king protea, Protea cynaroides.</title>
        <authorList>
            <person name="Chang J."/>
            <person name="Duong T.A."/>
            <person name="Schoeman C."/>
            <person name="Ma X."/>
            <person name="Roodt D."/>
            <person name="Barker N."/>
            <person name="Li Z."/>
            <person name="Van de Peer Y."/>
            <person name="Mizrachi E."/>
        </authorList>
    </citation>
    <scope>NUCLEOTIDE SEQUENCE</scope>
    <source>
        <tissue evidence="11">Young leaves</tissue>
    </source>
</reference>